<keyword evidence="2" id="KW-0067">ATP-binding</keyword>
<keyword evidence="2" id="KW-0547">Nucleotide-binding</keyword>
<gene>
    <name evidence="6" type="ORF">BC739_003094</name>
</gene>
<evidence type="ECO:0000259" key="5">
    <source>
        <dbReference type="Pfam" id="PF12705"/>
    </source>
</evidence>
<dbReference type="Proteomes" id="UP000517916">
    <property type="component" value="Unassembled WGS sequence"/>
</dbReference>
<dbReference type="EMBL" id="JACJID010000002">
    <property type="protein sequence ID" value="MBA8925895.1"/>
    <property type="molecule type" value="Genomic_DNA"/>
</dbReference>
<keyword evidence="2" id="KW-0378">Hydrolase</keyword>
<reference evidence="6 7" key="1">
    <citation type="submission" date="2020-08" db="EMBL/GenBank/DDBJ databases">
        <title>Genomic Encyclopedia of Archaeal and Bacterial Type Strains, Phase II (KMG-II): from individual species to whole genera.</title>
        <authorList>
            <person name="Goeker M."/>
        </authorList>
    </citation>
    <scope>NUCLEOTIDE SEQUENCE [LARGE SCALE GENOMIC DNA]</scope>
    <source>
        <strain evidence="6 7">DSM 43850</strain>
    </source>
</reference>
<evidence type="ECO:0000256" key="2">
    <source>
        <dbReference type="ARBA" id="ARBA00022806"/>
    </source>
</evidence>
<dbReference type="Pfam" id="PF12705">
    <property type="entry name" value="PDDEXK_1"/>
    <property type="match status" value="1"/>
</dbReference>
<evidence type="ECO:0000313" key="7">
    <source>
        <dbReference type="Proteomes" id="UP000517916"/>
    </source>
</evidence>
<accession>A0ABR6BG92</accession>
<proteinExistence type="predicted"/>
<evidence type="ECO:0000256" key="4">
    <source>
        <dbReference type="SAM" id="MobiDB-lite"/>
    </source>
</evidence>
<organism evidence="6 7">
    <name type="scientific">Kutzneria viridogrisea</name>
    <dbReference type="NCBI Taxonomy" id="47990"/>
    <lineage>
        <taxon>Bacteria</taxon>
        <taxon>Bacillati</taxon>
        <taxon>Actinomycetota</taxon>
        <taxon>Actinomycetes</taxon>
        <taxon>Pseudonocardiales</taxon>
        <taxon>Pseudonocardiaceae</taxon>
        <taxon>Kutzneria</taxon>
    </lineage>
</organism>
<name>A0ABR6BG92_9PSEU</name>
<evidence type="ECO:0000256" key="3">
    <source>
        <dbReference type="ARBA" id="ARBA00023204"/>
    </source>
</evidence>
<dbReference type="RefSeq" id="WP_318296270.1">
    <property type="nucleotide sequence ID" value="NZ_BAAABQ010000059.1"/>
</dbReference>
<keyword evidence="1" id="KW-0227">DNA damage</keyword>
<sequence>MIRDADRYAPRSQQRALGPSEVGEPCPRRLAYRLLDAERTNSDSDPWAAIVGTAVHAWLAAAFLGANDRLGRIRYLVETRLEIRPGLTGSCDLYDADEATVIDHKILGPTTMKAYSQNGPPPAYRAQAHLYGLGWTRLGVPVRDVALAFYPRSGLLSGLRVWSEPYNPGTAQAALDRHDQILALADALGCEHNPTAYQHIPRIPGHSCTYCPWLRPGPDTGTACPGHLAP</sequence>
<evidence type="ECO:0000313" key="6">
    <source>
        <dbReference type="EMBL" id="MBA8925895.1"/>
    </source>
</evidence>
<evidence type="ECO:0000256" key="1">
    <source>
        <dbReference type="ARBA" id="ARBA00022763"/>
    </source>
</evidence>
<keyword evidence="2" id="KW-0347">Helicase</keyword>
<feature type="domain" description="PD-(D/E)XK endonuclease-like" evidence="5">
    <location>
        <begin position="79"/>
        <end position="213"/>
    </location>
</feature>
<dbReference type="Gene3D" id="3.90.320.10">
    <property type="match status" value="1"/>
</dbReference>
<dbReference type="InterPro" id="IPR038726">
    <property type="entry name" value="PDDEXK_AddAB-type"/>
</dbReference>
<keyword evidence="7" id="KW-1185">Reference proteome</keyword>
<protein>
    <recommendedName>
        <fullName evidence="5">PD-(D/E)XK endonuclease-like domain-containing protein</fullName>
    </recommendedName>
</protein>
<keyword evidence="3" id="KW-0234">DNA repair</keyword>
<comment type="caution">
    <text evidence="6">The sequence shown here is derived from an EMBL/GenBank/DDBJ whole genome shotgun (WGS) entry which is preliminary data.</text>
</comment>
<dbReference type="InterPro" id="IPR011604">
    <property type="entry name" value="PDDEXK-like_dom_sf"/>
</dbReference>
<feature type="region of interest" description="Disordered" evidence="4">
    <location>
        <begin position="1"/>
        <end position="23"/>
    </location>
</feature>